<reference evidence="3" key="2">
    <citation type="submission" date="2015-01" db="EMBL/GenBank/DDBJ databases">
        <title>Complete genome sequence of Methylobacterium aquaticum strain 22A.</title>
        <authorList>
            <person name="Tani A."/>
            <person name="Ogura Y."/>
            <person name="Hayashi T."/>
        </authorList>
    </citation>
    <scope>NUCLEOTIDE SEQUENCE [LARGE SCALE GENOMIC DNA]</scope>
    <source>
        <strain evidence="3">MA-22A</strain>
    </source>
</reference>
<evidence type="ECO:0000256" key="1">
    <source>
        <dbReference type="SAM" id="Phobius"/>
    </source>
</evidence>
<reference evidence="2 3" key="1">
    <citation type="journal article" date="2015" name="Genome Announc.">
        <title>Complete Genome Sequence of Methylobacterium aquaticum Strain 22A, Isolated from Racomitrium japonicum Moss.</title>
        <authorList>
            <person name="Tani A."/>
            <person name="Ogura Y."/>
            <person name="Hayashi T."/>
            <person name="Kimbara K."/>
        </authorList>
    </citation>
    <scope>NUCLEOTIDE SEQUENCE [LARGE SCALE GENOMIC DNA]</scope>
    <source>
        <strain evidence="2 3">MA-22A</strain>
    </source>
</reference>
<name>A0A0C6FIK7_9HYPH</name>
<organism evidence="2 3">
    <name type="scientific">Methylobacterium aquaticum</name>
    <dbReference type="NCBI Taxonomy" id="270351"/>
    <lineage>
        <taxon>Bacteria</taxon>
        <taxon>Pseudomonadati</taxon>
        <taxon>Pseudomonadota</taxon>
        <taxon>Alphaproteobacteria</taxon>
        <taxon>Hyphomicrobiales</taxon>
        <taxon>Methylobacteriaceae</taxon>
        <taxon>Methylobacterium</taxon>
    </lineage>
</organism>
<feature type="transmembrane region" description="Helical" evidence="1">
    <location>
        <begin position="41"/>
        <end position="59"/>
    </location>
</feature>
<gene>
    <name evidence="2" type="ORF">Maq22A_c08170</name>
</gene>
<keyword evidence="1" id="KW-1133">Transmembrane helix</keyword>
<accession>A0A0C6FIK7</accession>
<proteinExistence type="predicted"/>
<evidence type="ECO:0000313" key="3">
    <source>
        <dbReference type="Proteomes" id="UP000061432"/>
    </source>
</evidence>
<protein>
    <submittedName>
        <fullName evidence="2">Uncharacterized protein</fullName>
    </submittedName>
</protein>
<dbReference type="Proteomes" id="UP000061432">
    <property type="component" value="Chromosome"/>
</dbReference>
<sequence length="79" mass="8501">MGMFGTMTAFLAILMVLALRNLAKAALMPVYAVRDIHRGRYVRGLVLLSCSALAAWSIWAMTHTARTTAAPVAAVMHIG</sequence>
<dbReference type="EMBL" id="AP014704">
    <property type="protein sequence ID" value="BAQ44944.1"/>
    <property type="molecule type" value="Genomic_DNA"/>
</dbReference>
<dbReference type="PATRIC" id="fig|270351.10.peg.1558"/>
<keyword evidence="1" id="KW-0472">Membrane</keyword>
<dbReference type="KEGG" id="maqu:Maq22A_c08170"/>
<evidence type="ECO:0000313" key="2">
    <source>
        <dbReference type="EMBL" id="BAQ44944.1"/>
    </source>
</evidence>
<keyword evidence="1" id="KW-0812">Transmembrane</keyword>
<dbReference type="STRING" id="270351.Maq22A_c08170"/>
<dbReference type="AlphaFoldDB" id="A0A0C6FIK7"/>